<dbReference type="SFLD" id="SFLDG01064">
    <property type="entry name" value="F420__menaquinone_cofactor_bio"/>
    <property type="match status" value="1"/>
</dbReference>
<dbReference type="NCBIfam" id="TIGR03700">
    <property type="entry name" value="mena_SCO4494"/>
    <property type="match status" value="1"/>
</dbReference>
<evidence type="ECO:0000256" key="3">
    <source>
        <dbReference type="ARBA" id="ARBA00022723"/>
    </source>
</evidence>
<dbReference type="SMART" id="SM00729">
    <property type="entry name" value="Elp3"/>
    <property type="match status" value="1"/>
</dbReference>
<dbReference type="PROSITE" id="PS51918">
    <property type="entry name" value="RADICAL_SAM"/>
    <property type="match status" value="1"/>
</dbReference>
<keyword evidence="1 6" id="KW-0004">4Fe-4S</keyword>
<dbReference type="PANTHER" id="PTHR43076:SF7">
    <property type="entry name" value="AMINODEOXYFUTALOSINE SYNTHASE"/>
    <property type="match status" value="1"/>
</dbReference>
<dbReference type="HAMAP" id="MF_00993">
    <property type="entry name" value="MqnE"/>
    <property type="match status" value="1"/>
</dbReference>
<keyword evidence="5 6" id="KW-0411">Iron-sulfur</keyword>
<keyword evidence="11" id="KW-1185">Reference proteome</keyword>
<keyword evidence="2 6" id="KW-0949">S-adenosyl-L-methionine</keyword>
<dbReference type="SFLD" id="SFLDS00029">
    <property type="entry name" value="Radical_SAM"/>
    <property type="match status" value="1"/>
</dbReference>
<dbReference type="GO" id="GO:0051539">
    <property type="term" value="F:4 iron, 4 sulfur cluster binding"/>
    <property type="evidence" value="ECO:0007669"/>
    <property type="project" value="UniProtKB-KW"/>
</dbReference>
<dbReference type="GO" id="GO:0005506">
    <property type="term" value="F:iron ion binding"/>
    <property type="evidence" value="ECO:0007669"/>
    <property type="project" value="UniProtKB-UniRule"/>
</dbReference>
<dbReference type="EMBL" id="FWXI01000021">
    <property type="protein sequence ID" value="SMD05144.1"/>
    <property type="molecule type" value="Genomic_DNA"/>
</dbReference>
<comment type="catalytic activity">
    <reaction evidence="6">
        <text>3-[(1-carboxyvinyl)-oxy]benzoate + S-adenosyl-L-methionine + H2O = 6-amino-6-deoxyfutalosine + hydrogencarbonate + L-methionine + H(+)</text>
        <dbReference type="Rhea" id="RHEA:33075"/>
        <dbReference type="ChEBI" id="CHEBI:15377"/>
        <dbReference type="ChEBI" id="CHEBI:15378"/>
        <dbReference type="ChEBI" id="CHEBI:17544"/>
        <dbReference type="ChEBI" id="CHEBI:57844"/>
        <dbReference type="ChEBI" id="CHEBI:59789"/>
        <dbReference type="ChEBI" id="CHEBI:64286"/>
        <dbReference type="ChEBI" id="CHEBI:76981"/>
        <dbReference type="EC" id="2.5.1.120"/>
    </reaction>
</comment>
<feature type="binding site" evidence="6 7">
    <location>
        <position position="65"/>
    </location>
    <ligand>
        <name>[4Fe-4S] cluster</name>
        <dbReference type="ChEBI" id="CHEBI:49883"/>
        <note>4Fe-4S-S-AdoMet</note>
    </ligand>
</feature>
<dbReference type="PANTHER" id="PTHR43076">
    <property type="entry name" value="FO SYNTHASE (COFH)"/>
    <property type="match status" value="1"/>
</dbReference>
<dbReference type="Pfam" id="PF04055">
    <property type="entry name" value="Radical_SAM"/>
    <property type="match status" value="1"/>
</dbReference>
<dbReference type="SFLD" id="SFLDF00342">
    <property type="entry name" value="cyclic_dehypoxanthine_futalosi"/>
    <property type="match status" value="1"/>
</dbReference>
<dbReference type="NCBIfam" id="TIGR00423">
    <property type="entry name" value="CofH family radical SAM protein"/>
    <property type="match status" value="1"/>
</dbReference>
<dbReference type="GO" id="GO:0009234">
    <property type="term" value="P:menaquinone biosynthetic process"/>
    <property type="evidence" value="ECO:0007669"/>
    <property type="project" value="UniProtKB-UniRule"/>
</dbReference>
<evidence type="ECO:0000256" key="1">
    <source>
        <dbReference type="ARBA" id="ARBA00022485"/>
    </source>
</evidence>
<dbReference type="Proteomes" id="UP000192738">
    <property type="component" value="Unassembled WGS sequence"/>
</dbReference>
<evidence type="ECO:0000256" key="8">
    <source>
        <dbReference type="PIRSR" id="PIRSR004762-2"/>
    </source>
</evidence>
<dbReference type="InterPro" id="IPR022432">
    <property type="entry name" value="MqnE"/>
</dbReference>
<dbReference type="InterPro" id="IPR045567">
    <property type="entry name" value="CofH/MnqC-like_C"/>
</dbReference>
<sequence length="367" mass="41103">MEDKWTVIEQKVNSGERLTREDGLFLLKCNDLLRIGALARLVKQRKSGNEVYFNVNRHINLTNICVARCNLCAFGCDADAAPAYVMEPEKALDIACQAVKDTPEMTELHIVSALHPDKPFEYYADIISRIHQEFPELHLKAFTAVEIAHFAKIAKLSIREVLTILKEAGLGSMPGGGAEILNDRVRQILCPNKASAAEWLEVVRTAHQMGIRSNATMLYGHVETHEERIDHLLTLRELQDETGGFQAFIPFPFHPDNTGLSEIKRTTAWEDLKMLAVSRLMLDNFDHVKAFWIMLTVPIAQVSLGFGIDDLDGTVVEEKILHAAGAKTAVGISKQDIIAFIRETGNVPVERDTLYRKVRVYDGSETP</sequence>
<dbReference type="Pfam" id="PF19288">
    <property type="entry name" value="CofH_C"/>
    <property type="match status" value="1"/>
</dbReference>
<feature type="binding site" evidence="6 7">
    <location>
        <position position="69"/>
    </location>
    <ligand>
        <name>[4Fe-4S] cluster</name>
        <dbReference type="ChEBI" id="CHEBI:49883"/>
        <note>4Fe-4S-S-AdoMet</note>
    </ligand>
</feature>
<evidence type="ECO:0000259" key="9">
    <source>
        <dbReference type="PROSITE" id="PS51918"/>
    </source>
</evidence>
<dbReference type="InterPro" id="IPR007197">
    <property type="entry name" value="rSAM"/>
</dbReference>
<dbReference type="STRING" id="112901.SAMN04488500_1216"/>
<comment type="function">
    <text evidence="6">Radical SAM enzyme that catalyzes the addition of the adenosyl radical to the double bond of 3-[(1-carboxyvinyl)oxy]benzoate, leading to aminodeoxyfutalosine (AFL), a key intermediate in the formation of menaquinone (MK, vitamin K2) from chorismate.</text>
</comment>
<evidence type="ECO:0000313" key="11">
    <source>
        <dbReference type="Proteomes" id="UP000192738"/>
    </source>
</evidence>
<dbReference type="RefSeq" id="WP_371360872.1">
    <property type="nucleotide sequence ID" value="NZ_CP155572.1"/>
</dbReference>
<dbReference type="InterPro" id="IPR006638">
    <property type="entry name" value="Elp3/MiaA/NifB-like_rSAM"/>
</dbReference>
<dbReference type="SFLD" id="SFLDF00343">
    <property type="entry name" value="aminofutalosine_synthase_(mqnE"/>
    <property type="match status" value="1"/>
</dbReference>
<accession>A0A1W2E5X2</accession>
<keyword evidence="3 6" id="KW-0479">Metal-binding</keyword>
<evidence type="ECO:0000313" key="10">
    <source>
        <dbReference type="EMBL" id="SMD05144.1"/>
    </source>
</evidence>
<evidence type="ECO:0000256" key="7">
    <source>
        <dbReference type="PIRSR" id="PIRSR004762-1"/>
    </source>
</evidence>
<evidence type="ECO:0000256" key="4">
    <source>
        <dbReference type="ARBA" id="ARBA00023004"/>
    </source>
</evidence>
<reference evidence="10 11" key="1">
    <citation type="submission" date="2017-04" db="EMBL/GenBank/DDBJ databases">
        <authorList>
            <person name="Afonso C.L."/>
            <person name="Miller P.J."/>
            <person name="Scott M.A."/>
            <person name="Spackman E."/>
            <person name="Goraichik I."/>
            <person name="Dimitrov K.M."/>
            <person name="Suarez D.L."/>
            <person name="Swayne D.E."/>
        </authorList>
    </citation>
    <scope>NUCLEOTIDE SEQUENCE [LARGE SCALE GENOMIC DNA]</scope>
    <source>
        <strain evidence="10 11">DSM 5090</strain>
    </source>
</reference>
<feature type="binding site" evidence="6 7">
    <location>
        <position position="72"/>
    </location>
    <ligand>
        <name>[4Fe-4S] cluster</name>
        <dbReference type="ChEBI" id="CHEBI:49883"/>
        <note>4Fe-4S-S-AdoMet</note>
    </ligand>
</feature>
<dbReference type="AlphaFoldDB" id="A0A1W2E5X2"/>
<evidence type="ECO:0000256" key="5">
    <source>
        <dbReference type="ARBA" id="ARBA00023014"/>
    </source>
</evidence>
<dbReference type="EC" id="2.5.1.120" evidence="6"/>
<comment type="similarity">
    <text evidence="6">Belongs to the radical SAM superfamily. MqnE family.</text>
</comment>
<dbReference type="InterPro" id="IPR020050">
    <property type="entry name" value="FO_synthase_su2"/>
</dbReference>
<protein>
    <recommendedName>
        <fullName evidence="6">Aminodeoxyfutalosine synthase</fullName>
        <shortName evidence="6">AFL synthase</shortName>
        <shortName evidence="6">Aminofutalosine synthase</shortName>
        <ecNumber evidence="6">2.5.1.120</ecNumber>
    </recommendedName>
    <alternativeName>
        <fullName evidence="6">Menaquinone biosynthetic enzyme MqnE</fullName>
    </alternativeName>
</protein>
<dbReference type="SFLD" id="SFLDG01389">
    <property type="entry name" value="menaquinone_synthsis_involved"/>
    <property type="match status" value="1"/>
</dbReference>
<evidence type="ECO:0000256" key="2">
    <source>
        <dbReference type="ARBA" id="ARBA00022691"/>
    </source>
</evidence>
<comment type="pathway">
    <text evidence="6">Quinol/quinone metabolism; menaquinone biosynthesis.</text>
</comment>
<keyword evidence="6" id="KW-0474">Menaquinone biosynthesis</keyword>
<organism evidence="10 11">
    <name type="scientific">Sporomusa malonica</name>
    <dbReference type="NCBI Taxonomy" id="112901"/>
    <lineage>
        <taxon>Bacteria</taxon>
        <taxon>Bacillati</taxon>
        <taxon>Bacillota</taxon>
        <taxon>Negativicutes</taxon>
        <taxon>Selenomonadales</taxon>
        <taxon>Sporomusaceae</taxon>
        <taxon>Sporomusa</taxon>
    </lineage>
</organism>
<dbReference type="GO" id="GO:0044689">
    <property type="term" value="F:7,8-didemethyl-8-hydroxy-5-deazariboflavin synthase activity"/>
    <property type="evidence" value="ECO:0007669"/>
    <property type="project" value="TreeGrafter"/>
</dbReference>
<dbReference type="InterPro" id="IPR034405">
    <property type="entry name" value="F420"/>
</dbReference>
<name>A0A1W2E5X2_9FIRM</name>
<dbReference type="PIRSF" id="PIRSF004762">
    <property type="entry name" value="CHP00423"/>
    <property type="match status" value="1"/>
</dbReference>
<dbReference type="UniPathway" id="UPA00079"/>
<keyword evidence="4 6" id="KW-0408">Iron</keyword>
<proteinExistence type="inferred from homology"/>
<comment type="cofactor">
    <cofactor evidence="6 7">
        <name>[4Fe-4S] cluster</name>
        <dbReference type="ChEBI" id="CHEBI:49883"/>
    </cofactor>
    <text evidence="6 7">Binds 1 [4Fe-4S] cluster. The cluster is coordinated with 3 cysteines and an exchangeable S-adenosyl-L-methionine.</text>
</comment>
<feature type="binding site" evidence="8">
    <location>
        <position position="179"/>
    </location>
    <ligand>
        <name>S-adenosyl-L-methionine</name>
        <dbReference type="ChEBI" id="CHEBI:59789"/>
    </ligand>
</feature>
<evidence type="ECO:0000256" key="6">
    <source>
        <dbReference type="HAMAP-Rule" id="MF_00993"/>
    </source>
</evidence>
<dbReference type="GO" id="GO:0102573">
    <property type="term" value="F:aminodeoxyfutalosine synthase activity"/>
    <property type="evidence" value="ECO:0007669"/>
    <property type="project" value="UniProtKB-EC"/>
</dbReference>
<dbReference type="SUPFAM" id="SSF102114">
    <property type="entry name" value="Radical SAM enzymes"/>
    <property type="match status" value="1"/>
</dbReference>
<dbReference type="InterPro" id="IPR058240">
    <property type="entry name" value="rSAM_sf"/>
</dbReference>
<dbReference type="InterPro" id="IPR013785">
    <property type="entry name" value="Aldolase_TIM"/>
</dbReference>
<dbReference type="Gene3D" id="3.20.20.70">
    <property type="entry name" value="Aldolase class I"/>
    <property type="match status" value="1"/>
</dbReference>
<keyword evidence="6" id="KW-0808">Transferase</keyword>
<gene>
    <name evidence="6" type="primary">mqnE</name>
    <name evidence="10" type="ORF">SAMN04488500_1216</name>
</gene>
<feature type="domain" description="Radical SAM core" evidence="9">
    <location>
        <begin position="51"/>
        <end position="286"/>
    </location>
</feature>